<comment type="similarity">
    <text evidence="1">Belongs to the NPL4 family.</text>
</comment>
<evidence type="ECO:0000313" key="5">
    <source>
        <dbReference type="Proteomes" id="UP000051952"/>
    </source>
</evidence>
<dbReference type="GO" id="GO:0043130">
    <property type="term" value="F:ubiquitin binding"/>
    <property type="evidence" value="ECO:0007669"/>
    <property type="project" value="TreeGrafter"/>
</dbReference>
<dbReference type="GO" id="GO:0005634">
    <property type="term" value="C:nucleus"/>
    <property type="evidence" value="ECO:0007669"/>
    <property type="project" value="TreeGrafter"/>
</dbReference>
<dbReference type="Gene3D" id="3.40.140.10">
    <property type="entry name" value="Cytidine Deaminase, domain 2"/>
    <property type="match status" value="1"/>
</dbReference>
<dbReference type="CDD" id="cd08061">
    <property type="entry name" value="MPN_NPL4"/>
    <property type="match status" value="1"/>
</dbReference>
<organism evidence="4 5">
    <name type="scientific">Bodo saltans</name>
    <name type="common">Flagellated protozoan</name>
    <dbReference type="NCBI Taxonomy" id="75058"/>
    <lineage>
        <taxon>Eukaryota</taxon>
        <taxon>Discoba</taxon>
        <taxon>Euglenozoa</taxon>
        <taxon>Kinetoplastea</taxon>
        <taxon>Metakinetoplastina</taxon>
        <taxon>Eubodonida</taxon>
        <taxon>Bodonidae</taxon>
        <taxon>Bodo</taxon>
    </lineage>
</organism>
<dbReference type="OMA" id="DYTMSTA"/>
<keyword evidence="5" id="KW-1185">Reference proteome</keyword>
<dbReference type="Pfam" id="PF05021">
    <property type="entry name" value="NPL4"/>
    <property type="match status" value="1"/>
</dbReference>
<evidence type="ECO:0000256" key="2">
    <source>
        <dbReference type="SAM" id="MobiDB-lite"/>
    </source>
</evidence>
<evidence type="ECO:0000259" key="3">
    <source>
        <dbReference type="PROSITE" id="PS50249"/>
    </source>
</evidence>
<gene>
    <name evidence="4" type="ORF">BSAL_10710</name>
</gene>
<accession>A0A0S4KHU4</accession>
<dbReference type="VEuPathDB" id="TriTrypDB:BSAL_10710"/>
<proteinExistence type="inferred from homology"/>
<evidence type="ECO:0000313" key="4">
    <source>
        <dbReference type="EMBL" id="CUI14692.1"/>
    </source>
</evidence>
<protein>
    <recommendedName>
        <fullName evidence="3">MPN domain-containing protein</fullName>
    </recommendedName>
</protein>
<dbReference type="InterPro" id="IPR007717">
    <property type="entry name" value="NPL4_C"/>
</dbReference>
<dbReference type="OrthoDB" id="10251089at2759"/>
<dbReference type="AlphaFoldDB" id="A0A0S4KHU4"/>
<name>A0A0S4KHU4_BODSA</name>
<evidence type="ECO:0000256" key="1">
    <source>
        <dbReference type="ARBA" id="ARBA00011025"/>
    </source>
</evidence>
<dbReference type="EMBL" id="CYKH01001539">
    <property type="protein sequence ID" value="CUI14692.1"/>
    <property type="molecule type" value="Genomic_DNA"/>
</dbReference>
<reference evidence="5" key="1">
    <citation type="submission" date="2015-09" db="EMBL/GenBank/DDBJ databases">
        <authorList>
            <consortium name="Pathogen Informatics"/>
        </authorList>
    </citation>
    <scope>NUCLEOTIDE SEQUENCE [LARGE SCALE GENOMIC DNA]</scope>
    <source>
        <strain evidence="5">Lake Konstanz</strain>
    </source>
</reference>
<dbReference type="GO" id="GO:0031625">
    <property type="term" value="F:ubiquitin protein ligase binding"/>
    <property type="evidence" value="ECO:0007669"/>
    <property type="project" value="TreeGrafter"/>
</dbReference>
<dbReference type="PANTHER" id="PTHR12710">
    <property type="entry name" value="NUCLEAR PROTEIN LOCALIZATION 4"/>
    <property type="match status" value="1"/>
</dbReference>
<dbReference type="PANTHER" id="PTHR12710:SF0">
    <property type="entry name" value="NUCLEAR PROTEIN LOCALIZATION PROTEIN 4 HOMOLOG"/>
    <property type="match status" value="1"/>
</dbReference>
<dbReference type="GO" id="GO:0006511">
    <property type="term" value="P:ubiquitin-dependent protein catabolic process"/>
    <property type="evidence" value="ECO:0007669"/>
    <property type="project" value="InterPro"/>
</dbReference>
<dbReference type="InterPro" id="IPR016563">
    <property type="entry name" value="Npl4"/>
</dbReference>
<dbReference type="PROSITE" id="PS50249">
    <property type="entry name" value="MPN"/>
    <property type="match status" value="1"/>
</dbReference>
<feature type="region of interest" description="Disordered" evidence="2">
    <location>
        <begin position="1"/>
        <end position="25"/>
    </location>
</feature>
<sequence length="402" mass="45059">MDPQLAELRKQQAQRYKSLPEEQKPHIPTCPDCTKQIYDSPVCPKTGYLHNRHTDRLVAGLLVDGAKRQFSGRELMAAIDAVRVRWQPSRVSLIKADSTALNIFQSFVYSFDWKMQRYGILYGRVVSDGADEKAPKQVEVHAIYEPEQIGKENSFALLDDPREETVNKIAEGLGLRRVGCVCTHAPRDETAVTLSGDELLLCAKEQSKFGDHCVLVTMGPNLESGQIHAQCWQASQQCVRYFQMGILSVNPDSIQSILSKVPLEIAQDDQDKPGHTRVVIKESSTLVDTRWMTSYIAVEAFTSTVIGNNFIRISRPGCAPPTMTNAKIFLQDAKRAKLPFLEKIADFHLLIFLADTVFDINCDIPTLLQGIVSSGSRSQDSRSVVDPSVFQFFEEILNVRLK</sequence>
<dbReference type="Proteomes" id="UP000051952">
    <property type="component" value="Unassembled WGS sequence"/>
</dbReference>
<dbReference type="InterPro" id="IPR037518">
    <property type="entry name" value="MPN"/>
</dbReference>
<feature type="domain" description="MPN" evidence="3">
    <location>
        <begin position="93"/>
        <end position="247"/>
    </location>
</feature>